<dbReference type="OrthoDB" id="7163270at2"/>
<dbReference type="RefSeq" id="WP_045808919.1">
    <property type="nucleotide sequence ID" value="NZ_LANX01000001.1"/>
</dbReference>
<comment type="caution">
    <text evidence="1">The sequence shown here is derived from an EMBL/GenBank/DDBJ whole genome shotgun (WGS) entry which is preliminary data.</text>
</comment>
<name>A0A0F3NQH9_9RICK</name>
<gene>
    <name evidence="1" type="ORF">NLO413_0515</name>
</gene>
<accession>A0A0F3NQH9</accession>
<organism evidence="1 2">
    <name type="scientific">Candidatus Neoehrlichia procyonis str. RAC413</name>
    <dbReference type="NCBI Taxonomy" id="1359163"/>
    <lineage>
        <taxon>Bacteria</taxon>
        <taxon>Pseudomonadati</taxon>
        <taxon>Pseudomonadota</taxon>
        <taxon>Alphaproteobacteria</taxon>
        <taxon>Rickettsiales</taxon>
        <taxon>Anaplasmataceae</taxon>
        <taxon>Candidatus Neoehrlichia</taxon>
    </lineage>
</organism>
<keyword evidence="2" id="KW-1185">Reference proteome</keyword>
<dbReference type="AlphaFoldDB" id="A0A0F3NQH9"/>
<evidence type="ECO:0000313" key="2">
    <source>
        <dbReference type="Proteomes" id="UP000033562"/>
    </source>
</evidence>
<dbReference type="Proteomes" id="UP000033562">
    <property type="component" value="Unassembled WGS sequence"/>
</dbReference>
<evidence type="ECO:0000313" key="1">
    <source>
        <dbReference type="EMBL" id="KJV69139.1"/>
    </source>
</evidence>
<sequence length="350" mass="39922">MNINILTKAQNLYSIVDPQRIRRYVNTNSSGIIIARQQRYPERNKLRLTENLYTERAIIPKEQQSSICQGREPKFMNNELGLDVEVYFSEFSYDGKSRGTGVIKQCDDGKYRLHNAKGALYNTDVKNIRSIGSRIAIKNELPYVVTPDGRLLILDDSTGRHFFDKYVVLSRGHGVLVQEKPVMCAGMIKVKDGRITKMSAINGTYRMSQQHLYNAVKLLDNVISKSAKIVSSHKVVDDEMVTYKESKESFLKKMEKKLEERDNTPSQENDAGNVKSKKLFSERVLDTIRGMVHHKSINISGQDERSNKKLLDTIRGTIHHKIANVSEDGKYTQKVTESRIAFSDCQVTKL</sequence>
<dbReference type="PATRIC" id="fig|1359163.3.peg.505"/>
<proteinExistence type="predicted"/>
<reference evidence="1 2" key="1">
    <citation type="submission" date="2015-02" db="EMBL/GenBank/DDBJ databases">
        <title>Genome Sequencing of Rickettsiales.</title>
        <authorList>
            <person name="Daugherty S.C."/>
            <person name="Su Q."/>
            <person name="Abolude K."/>
            <person name="Beier-Sexton M."/>
            <person name="Carlyon J.A."/>
            <person name="Carter R."/>
            <person name="Day N.P."/>
            <person name="Dumler S.J."/>
            <person name="Dyachenko V."/>
            <person name="Godinez A."/>
            <person name="Kurtti T.J."/>
            <person name="Lichay M."/>
            <person name="Mullins K.E."/>
            <person name="Ott S."/>
            <person name="Pappas-Brown V."/>
            <person name="Paris D.H."/>
            <person name="Patel P."/>
            <person name="Richards A.L."/>
            <person name="Sadzewicz L."/>
            <person name="Sears K."/>
            <person name="Seidman D."/>
            <person name="Sengamalay N."/>
            <person name="Stenos J."/>
            <person name="Tallon L.J."/>
            <person name="Vincent G."/>
            <person name="Fraser C.M."/>
            <person name="Munderloh U."/>
            <person name="Dunning-Hotopp J.C."/>
        </authorList>
    </citation>
    <scope>NUCLEOTIDE SEQUENCE [LARGE SCALE GENOMIC DNA]</scope>
    <source>
        <strain evidence="1 2">RAC413</strain>
    </source>
</reference>
<protein>
    <submittedName>
        <fullName evidence="1">Uncharacterized protein</fullName>
    </submittedName>
</protein>
<dbReference type="EMBL" id="LANX01000001">
    <property type="protein sequence ID" value="KJV69139.1"/>
    <property type="molecule type" value="Genomic_DNA"/>
</dbReference>